<dbReference type="SUPFAM" id="SSF54928">
    <property type="entry name" value="RNA-binding domain, RBD"/>
    <property type="match status" value="1"/>
</dbReference>
<feature type="non-terminal residue" evidence="1">
    <location>
        <position position="145"/>
    </location>
</feature>
<proteinExistence type="predicted"/>
<keyword evidence="2" id="KW-1185">Reference proteome</keyword>
<dbReference type="InterPro" id="IPR035979">
    <property type="entry name" value="RBD_domain_sf"/>
</dbReference>
<dbReference type="Proteomes" id="UP000187429">
    <property type="component" value="Unassembled WGS sequence"/>
</dbReference>
<comment type="caution">
    <text evidence="1">The sequence shown here is derived from an EMBL/GenBank/DDBJ whole genome shotgun (WGS) entry which is preliminary data.</text>
</comment>
<accession>A0A1R1XHX7</accession>
<dbReference type="EMBL" id="LSSM01004731">
    <property type="protein sequence ID" value="OMJ14239.1"/>
    <property type="molecule type" value="Genomic_DNA"/>
</dbReference>
<gene>
    <name evidence="1" type="ORF">AYI69_g8676</name>
</gene>
<organism evidence="1 2">
    <name type="scientific">Smittium culicis</name>
    <dbReference type="NCBI Taxonomy" id="133412"/>
    <lineage>
        <taxon>Eukaryota</taxon>
        <taxon>Fungi</taxon>
        <taxon>Fungi incertae sedis</taxon>
        <taxon>Zoopagomycota</taxon>
        <taxon>Kickxellomycotina</taxon>
        <taxon>Harpellomycetes</taxon>
        <taxon>Harpellales</taxon>
        <taxon>Legeriomycetaceae</taxon>
        <taxon>Smittium</taxon>
    </lineage>
</organism>
<protein>
    <recommendedName>
        <fullName evidence="3">RRM domain-containing protein</fullName>
    </recommendedName>
</protein>
<evidence type="ECO:0000313" key="1">
    <source>
        <dbReference type="EMBL" id="OMJ14239.1"/>
    </source>
</evidence>
<evidence type="ECO:0000313" key="2">
    <source>
        <dbReference type="Proteomes" id="UP000187429"/>
    </source>
</evidence>
<dbReference type="OrthoDB" id="48651at2759"/>
<dbReference type="GO" id="GO:0003676">
    <property type="term" value="F:nucleic acid binding"/>
    <property type="evidence" value="ECO:0007669"/>
    <property type="project" value="InterPro"/>
</dbReference>
<evidence type="ECO:0008006" key="3">
    <source>
        <dbReference type="Google" id="ProtNLM"/>
    </source>
</evidence>
<sequence>MPRLSSWADDEIELPSAPAEAPAQSYLYTITNIPFALIFIVRSNLSNAPNRSDLPQRGIQITPYQLLCFPPSPHTPFLPYIYISFPYPISSLDYQNDYRQPREEVPFPTEPPYNAYIENLPYEVTEDDIANAFAGLEVITLPALS</sequence>
<reference evidence="2" key="1">
    <citation type="submission" date="2017-01" db="EMBL/GenBank/DDBJ databases">
        <authorList>
            <person name="Wang Y."/>
            <person name="White M."/>
            <person name="Kvist S."/>
            <person name="Moncalvo J.-M."/>
        </authorList>
    </citation>
    <scope>NUCLEOTIDE SEQUENCE [LARGE SCALE GENOMIC DNA]</scope>
    <source>
        <strain evidence="2">ID-206-W2</strain>
    </source>
</reference>
<name>A0A1R1XHX7_9FUNG</name>
<dbReference type="AlphaFoldDB" id="A0A1R1XHX7"/>